<name>A0A0L0P4T7_CANAR</name>
<reference evidence="3" key="1">
    <citation type="journal article" date="2015" name="BMC Genomics">
        <title>Draft genome of a commonly misdiagnosed multidrug resistant pathogen Candida auris.</title>
        <authorList>
            <person name="Chatterjee S."/>
            <person name="Alampalli S.V."/>
            <person name="Nageshan R.K."/>
            <person name="Chettiar S.T."/>
            <person name="Joshi S."/>
            <person name="Tatu U.S."/>
        </authorList>
    </citation>
    <scope>NUCLEOTIDE SEQUENCE [LARGE SCALE GENOMIC DNA]</scope>
    <source>
        <strain evidence="3">6684</strain>
    </source>
</reference>
<organism evidence="2 3">
    <name type="scientific">Candidozyma auris</name>
    <name type="common">Yeast</name>
    <name type="synonym">Candida auris</name>
    <dbReference type="NCBI Taxonomy" id="498019"/>
    <lineage>
        <taxon>Eukaryota</taxon>
        <taxon>Fungi</taxon>
        <taxon>Dikarya</taxon>
        <taxon>Ascomycota</taxon>
        <taxon>Saccharomycotina</taxon>
        <taxon>Pichiomycetes</taxon>
        <taxon>Metschnikowiaceae</taxon>
        <taxon>Candidozyma</taxon>
    </lineage>
</organism>
<keyword evidence="1" id="KW-1133">Transmembrane helix</keyword>
<evidence type="ECO:0000313" key="3">
    <source>
        <dbReference type="Proteomes" id="UP000037122"/>
    </source>
</evidence>
<keyword evidence="1" id="KW-0812">Transmembrane</keyword>
<gene>
    <name evidence="2" type="ORF">QG37_02145</name>
</gene>
<protein>
    <submittedName>
        <fullName evidence="2">Uncharacterized protein</fullName>
    </submittedName>
</protein>
<keyword evidence="1" id="KW-0472">Membrane</keyword>
<proteinExistence type="predicted"/>
<comment type="caution">
    <text evidence="2">The sequence shown here is derived from an EMBL/GenBank/DDBJ whole genome shotgun (WGS) entry which is preliminary data.</text>
</comment>
<dbReference type="AlphaFoldDB" id="A0A0L0P4T7"/>
<evidence type="ECO:0000313" key="2">
    <source>
        <dbReference type="EMBL" id="KNE01255.1"/>
    </source>
</evidence>
<feature type="transmembrane region" description="Helical" evidence="1">
    <location>
        <begin position="12"/>
        <end position="34"/>
    </location>
</feature>
<sequence>MDFGEVAHDLRHFQWGGALITTYCLFCGLVPAVLKPQRRQVPRLSPRKAQCSRDLALGGARGIARLVYAVVSFKSRPGASAKWEEEEKKKKKKKVKGGFRSHHLVNCLGGDTRLGFVSCAGQWQQRPLVYRPAPAPAPANGSVEAAVALAD</sequence>
<dbReference type="Proteomes" id="UP000037122">
    <property type="component" value="Unassembled WGS sequence"/>
</dbReference>
<evidence type="ECO:0000256" key="1">
    <source>
        <dbReference type="SAM" id="Phobius"/>
    </source>
</evidence>
<accession>A0A0L0P4T7</accession>
<dbReference type="VEuPathDB" id="FungiDB:QG37_02145"/>
<dbReference type="EMBL" id="LGST01000016">
    <property type="protein sequence ID" value="KNE01255.1"/>
    <property type="molecule type" value="Genomic_DNA"/>
</dbReference>